<keyword evidence="9" id="KW-1185">Reference proteome</keyword>
<organism evidence="8 9">
    <name type="scientific">Aphanomyces euteiches</name>
    <dbReference type="NCBI Taxonomy" id="100861"/>
    <lineage>
        <taxon>Eukaryota</taxon>
        <taxon>Sar</taxon>
        <taxon>Stramenopiles</taxon>
        <taxon>Oomycota</taxon>
        <taxon>Saprolegniomycetes</taxon>
        <taxon>Saprolegniales</taxon>
        <taxon>Verrucalvaceae</taxon>
        <taxon>Aphanomyces</taxon>
    </lineage>
</organism>
<evidence type="ECO:0000313" key="8">
    <source>
        <dbReference type="EMBL" id="KAF0735271.1"/>
    </source>
</evidence>
<dbReference type="Proteomes" id="UP000481153">
    <property type="component" value="Unassembled WGS sequence"/>
</dbReference>
<dbReference type="PANTHER" id="PTHR12266">
    <property type="entry name" value="NA+/CA2+ K+ INDEPENDENT EXCHANGER"/>
    <property type="match status" value="1"/>
</dbReference>
<feature type="transmembrane region" description="Helical" evidence="6">
    <location>
        <begin position="165"/>
        <end position="185"/>
    </location>
</feature>
<dbReference type="InterPro" id="IPR044880">
    <property type="entry name" value="NCX_ion-bd_dom_sf"/>
</dbReference>
<dbReference type="Pfam" id="PF01699">
    <property type="entry name" value="Na_Ca_ex"/>
    <property type="match status" value="2"/>
</dbReference>
<feature type="transmembrane region" description="Helical" evidence="6">
    <location>
        <begin position="105"/>
        <end position="129"/>
    </location>
</feature>
<feature type="domain" description="Sodium/calcium exchanger membrane region" evidence="7">
    <location>
        <begin position="367"/>
        <end position="513"/>
    </location>
</feature>
<dbReference type="AlphaFoldDB" id="A0A6G0X5N3"/>
<feature type="transmembrane region" description="Helical" evidence="6">
    <location>
        <begin position="385"/>
        <end position="410"/>
    </location>
</feature>
<evidence type="ECO:0000259" key="7">
    <source>
        <dbReference type="Pfam" id="PF01699"/>
    </source>
</evidence>
<evidence type="ECO:0000256" key="5">
    <source>
        <dbReference type="ARBA" id="ARBA00023136"/>
    </source>
</evidence>
<feature type="transmembrane region" description="Helical" evidence="6">
    <location>
        <begin position="68"/>
        <end position="85"/>
    </location>
</feature>
<feature type="transmembrane region" description="Helical" evidence="6">
    <location>
        <begin position="307"/>
        <end position="324"/>
    </location>
</feature>
<proteinExistence type="predicted"/>
<dbReference type="InterPro" id="IPR051359">
    <property type="entry name" value="CaCA_antiporter"/>
</dbReference>
<reference evidence="8 9" key="1">
    <citation type="submission" date="2019-07" db="EMBL/GenBank/DDBJ databases">
        <title>Genomics analysis of Aphanomyces spp. identifies a new class of oomycete effector associated with host adaptation.</title>
        <authorList>
            <person name="Gaulin E."/>
        </authorList>
    </citation>
    <scope>NUCLEOTIDE SEQUENCE [LARGE SCALE GENOMIC DNA]</scope>
    <source>
        <strain evidence="8 9">ATCC 201684</strain>
    </source>
</reference>
<gene>
    <name evidence="8" type="ORF">Ae201684_008186</name>
</gene>
<comment type="subcellular location">
    <subcellularLocation>
        <location evidence="1">Membrane</location>
        <topology evidence="1">Multi-pass membrane protein</topology>
    </subcellularLocation>
</comment>
<dbReference type="PANTHER" id="PTHR12266:SF0">
    <property type="entry name" value="MITOCHONDRIAL SODIUM_CALCIUM EXCHANGER PROTEIN"/>
    <property type="match status" value="1"/>
</dbReference>
<sequence length="522" mass="56454">MGNCSYSLETGPLAINYLEFHYCVMAEHPWMSFTMLCMWLLLLFYLVGHTADEYFSPTLSTLCRKLAIPFDVAGVTLLAFGNGAPDIFSSLATSTSGTMETGVNALLGGVMFVTTVVVGAVLQSSPLACVKITPRPFCRDILALLITLGILAIDLPTSTSSMSSAMLLLSCYVVYVLAVVVPSWLSSKTNAQTTSDPYTHGVLFAFWHAPELFPTVRTKYSFVSVPESSPLPSAPAFHVDEAYFPAPTSSELATPLLDTSIKAEITPHATPRQVLASTSSTLHYILLDLLRNATIPMVLVSSWSRRRAFCSVLISPLFVCWIFSRGAFSLHDALICLSISMPIACIVYLSTYPKTAPTSRWICWLFYLLGFVSCVGWIYGLASEVVAVLTTLGVITTLPASVLGLTVLSWGNSIGDLSTNVAIAKGGCAEMALAGCFGGPVFNLLVGLGIPFLFLQKSNQTSIVPWDIHGIVSLISLGLSLLLTLSIGIVYKFSCPKWYGKVLYGLYVIYTAVHVAILCRWI</sequence>
<feature type="transmembrane region" description="Helical" evidence="6">
    <location>
        <begin position="431"/>
        <end position="456"/>
    </location>
</feature>
<evidence type="ECO:0000256" key="1">
    <source>
        <dbReference type="ARBA" id="ARBA00004141"/>
    </source>
</evidence>
<evidence type="ECO:0000256" key="4">
    <source>
        <dbReference type="ARBA" id="ARBA00022989"/>
    </source>
</evidence>
<keyword evidence="3 6" id="KW-0812">Transmembrane</keyword>
<feature type="transmembrane region" description="Helical" evidence="6">
    <location>
        <begin position="141"/>
        <end position="159"/>
    </location>
</feature>
<name>A0A6G0X5N3_9STRA</name>
<evidence type="ECO:0000313" key="9">
    <source>
        <dbReference type="Proteomes" id="UP000481153"/>
    </source>
</evidence>
<evidence type="ECO:0000256" key="2">
    <source>
        <dbReference type="ARBA" id="ARBA00022448"/>
    </source>
</evidence>
<dbReference type="Gene3D" id="1.20.1420.30">
    <property type="entry name" value="NCX, central ion-binding region"/>
    <property type="match status" value="2"/>
</dbReference>
<feature type="transmembrane region" description="Helical" evidence="6">
    <location>
        <begin position="468"/>
        <end position="490"/>
    </location>
</feature>
<keyword evidence="2" id="KW-0813">Transport</keyword>
<feature type="transmembrane region" description="Helical" evidence="6">
    <location>
        <begin position="502"/>
        <end position="521"/>
    </location>
</feature>
<dbReference type="GO" id="GO:0008324">
    <property type="term" value="F:monoatomic cation transmembrane transporter activity"/>
    <property type="evidence" value="ECO:0007669"/>
    <property type="project" value="TreeGrafter"/>
</dbReference>
<comment type="caution">
    <text evidence="8">The sequence shown here is derived from an EMBL/GenBank/DDBJ whole genome shotgun (WGS) entry which is preliminary data.</text>
</comment>
<keyword evidence="5 6" id="KW-0472">Membrane</keyword>
<feature type="transmembrane region" description="Helical" evidence="6">
    <location>
        <begin position="361"/>
        <end position="379"/>
    </location>
</feature>
<dbReference type="EMBL" id="VJMJ01000100">
    <property type="protein sequence ID" value="KAF0735271.1"/>
    <property type="molecule type" value="Genomic_DNA"/>
</dbReference>
<keyword evidence="4 6" id="KW-1133">Transmembrane helix</keyword>
<dbReference type="InterPro" id="IPR004837">
    <property type="entry name" value="NaCa_Exmemb"/>
</dbReference>
<feature type="transmembrane region" description="Helical" evidence="6">
    <location>
        <begin position="330"/>
        <end position="349"/>
    </location>
</feature>
<evidence type="ECO:0000256" key="6">
    <source>
        <dbReference type="SAM" id="Phobius"/>
    </source>
</evidence>
<accession>A0A6G0X5N3</accession>
<protein>
    <recommendedName>
        <fullName evidence="7">Sodium/calcium exchanger membrane region domain-containing protein</fullName>
    </recommendedName>
</protein>
<feature type="transmembrane region" description="Helical" evidence="6">
    <location>
        <begin position="30"/>
        <end position="47"/>
    </location>
</feature>
<evidence type="ECO:0000256" key="3">
    <source>
        <dbReference type="ARBA" id="ARBA00022692"/>
    </source>
</evidence>
<feature type="domain" description="Sodium/calcium exchanger membrane region" evidence="7">
    <location>
        <begin position="38"/>
        <end position="180"/>
    </location>
</feature>
<dbReference type="VEuPathDB" id="FungiDB:AeMF1_015511"/>
<dbReference type="GO" id="GO:0016020">
    <property type="term" value="C:membrane"/>
    <property type="evidence" value="ECO:0007669"/>
    <property type="project" value="UniProtKB-SubCell"/>
</dbReference>